<protein>
    <recommendedName>
        <fullName evidence="7">Alpha-type protein kinase domain-containing protein</fullName>
    </recommendedName>
</protein>
<dbReference type="OrthoDB" id="301415at2759"/>
<dbReference type="EnsemblMetazoa" id="XM_038206817.1">
    <property type="protein sequence ID" value="XP_038062745.1"/>
    <property type="gene ID" value="LOC119733230"/>
</dbReference>
<accession>A0A914AFJ5</accession>
<sequence>MGVNQSNRCLPIDGTSVWVKFEDDWFAQGVSRLAYRGTYHGDLELEGEMCVVKLYKEQWCEMLGEVAYKADIRASFKAHEMAQIFNRKHRTNKPIQFVLPKVSKIDNSAAFKFLGFIRIPRKVKGKLAGTKASATEMIPKGASVAIERYLEGEYVKFLSNSSYVNHNVAAFLPAAFSHFTFHESRGSILVCDLQGVRGQRSYVFTDPAIHSLNKGIGFYGPTDLGVFGMIKFFQNHHCNPLCRGFVTPDLSNIPRDAAADVNRVLQAIRVRNGSTFTHELQGTGVGLARLSQIQEMFVTSQTNGANTLIRSNTNAQGNSSRTRAIANPTASRRNIRRPTPIRRYLEALASLGSQASPR</sequence>
<dbReference type="GO" id="GO:0005524">
    <property type="term" value="F:ATP binding"/>
    <property type="evidence" value="ECO:0007669"/>
    <property type="project" value="UniProtKB-KW"/>
</dbReference>
<dbReference type="InterPro" id="IPR004166">
    <property type="entry name" value="a-kinase_dom"/>
</dbReference>
<dbReference type="SMART" id="SM00811">
    <property type="entry name" value="Alpha_kinase"/>
    <property type="match status" value="1"/>
</dbReference>
<feature type="compositionally biased region" description="Polar residues" evidence="6">
    <location>
        <begin position="309"/>
        <end position="322"/>
    </location>
</feature>
<keyword evidence="3" id="KW-0547">Nucleotide-binding</keyword>
<evidence type="ECO:0000313" key="8">
    <source>
        <dbReference type="EnsemblMetazoa" id="XP_038062745.1"/>
    </source>
</evidence>
<evidence type="ECO:0000256" key="3">
    <source>
        <dbReference type="ARBA" id="ARBA00022741"/>
    </source>
</evidence>
<dbReference type="Gene3D" id="3.20.200.10">
    <property type="entry name" value="MHCK/EF2 kinase"/>
    <property type="match status" value="1"/>
</dbReference>
<keyword evidence="5" id="KW-0067">ATP-binding</keyword>
<keyword evidence="9" id="KW-1185">Reference proteome</keyword>
<evidence type="ECO:0000313" key="9">
    <source>
        <dbReference type="Proteomes" id="UP000887568"/>
    </source>
</evidence>
<dbReference type="InterPro" id="IPR051852">
    <property type="entry name" value="Alpha-type_PK"/>
</dbReference>
<name>A0A914AFJ5_PATMI</name>
<dbReference type="Pfam" id="PF02816">
    <property type="entry name" value="Alpha_kinase"/>
    <property type="match status" value="1"/>
</dbReference>
<evidence type="ECO:0000256" key="4">
    <source>
        <dbReference type="ARBA" id="ARBA00022777"/>
    </source>
</evidence>
<dbReference type="PANTHER" id="PTHR45992:SF11">
    <property type="entry name" value="ALPHA-TYPE PROTEIN KINASE DOMAIN-CONTAINING PROTEIN"/>
    <property type="match status" value="1"/>
</dbReference>
<dbReference type="PANTHER" id="PTHR45992">
    <property type="entry name" value="EUKARYOTIC ELONGATION FACTOR 2 KINASE-RELATED"/>
    <property type="match status" value="1"/>
</dbReference>
<feature type="domain" description="Alpha-type protein kinase" evidence="7">
    <location>
        <begin position="1"/>
        <end position="253"/>
    </location>
</feature>
<keyword evidence="2" id="KW-0808">Transferase</keyword>
<evidence type="ECO:0000256" key="5">
    <source>
        <dbReference type="ARBA" id="ARBA00022840"/>
    </source>
</evidence>
<keyword evidence="1" id="KW-0723">Serine/threonine-protein kinase</keyword>
<dbReference type="CDD" id="cd04515">
    <property type="entry name" value="Alpha_kinase"/>
    <property type="match status" value="1"/>
</dbReference>
<dbReference type="InterPro" id="IPR011009">
    <property type="entry name" value="Kinase-like_dom_sf"/>
</dbReference>
<feature type="region of interest" description="Disordered" evidence="6">
    <location>
        <begin position="309"/>
        <end position="332"/>
    </location>
</feature>
<dbReference type="SUPFAM" id="SSF56112">
    <property type="entry name" value="Protein kinase-like (PK-like)"/>
    <property type="match status" value="1"/>
</dbReference>
<dbReference type="RefSeq" id="XP_038062744.1">
    <property type="nucleotide sequence ID" value="XM_038206816.1"/>
</dbReference>
<evidence type="ECO:0000256" key="1">
    <source>
        <dbReference type="ARBA" id="ARBA00022527"/>
    </source>
</evidence>
<evidence type="ECO:0000259" key="7">
    <source>
        <dbReference type="PROSITE" id="PS51158"/>
    </source>
</evidence>
<dbReference type="RefSeq" id="XP_038062745.1">
    <property type="nucleotide sequence ID" value="XM_038206817.1"/>
</dbReference>
<evidence type="ECO:0000256" key="2">
    <source>
        <dbReference type="ARBA" id="ARBA00022679"/>
    </source>
</evidence>
<dbReference type="PROSITE" id="PS51158">
    <property type="entry name" value="ALPHA_KINASE"/>
    <property type="match status" value="1"/>
</dbReference>
<dbReference type="Gene3D" id="3.30.200.20">
    <property type="entry name" value="Phosphorylase Kinase, domain 1"/>
    <property type="match status" value="1"/>
</dbReference>
<organism evidence="8 9">
    <name type="scientific">Patiria miniata</name>
    <name type="common">Bat star</name>
    <name type="synonym">Asterina miniata</name>
    <dbReference type="NCBI Taxonomy" id="46514"/>
    <lineage>
        <taxon>Eukaryota</taxon>
        <taxon>Metazoa</taxon>
        <taxon>Echinodermata</taxon>
        <taxon>Eleutherozoa</taxon>
        <taxon>Asterozoa</taxon>
        <taxon>Asteroidea</taxon>
        <taxon>Valvatacea</taxon>
        <taxon>Valvatida</taxon>
        <taxon>Asterinidae</taxon>
        <taxon>Patiria</taxon>
    </lineage>
</organism>
<evidence type="ECO:0000256" key="6">
    <source>
        <dbReference type="SAM" id="MobiDB-lite"/>
    </source>
</evidence>
<dbReference type="EnsemblMetazoa" id="XM_038206816.1">
    <property type="protein sequence ID" value="XP_038062744.1"/>
    <property type="gene ID" value="LOC119733230"/>
</dbReference>
<proteinExistence type="predicted"/>
<dbReference type="GO" id="GO:0004674">
    <property type="term" value="F:protein serine/threonine kinase activity"/>
    <property type="evidence" value="ECO:0007669"/>
    <property type="project" value="UniProtKB-KW"/>
</dbReference>
<dbReference type="Proteomes" id="UP000887568">
    <property type="component" value="Unplaced"/>
</dbReference>
<dbReference type="OMA" id="TWYISGH"/>
<reference evidence="8" key="1">
    <citation type="submission" date="2022-11" db="UniProtKB">
        <authorList>
            <consortium name="EnsemblMetazoa"/>
        </authorList>
    </citation>
    <scope>IDENTIFICATION</scope>
</reference>
<dbReference type="AlphaFoldDB" id="A0A914AFJ5"/>
<dbReference type="GeneID" id="119733230"/>
<keyword evidence="4" id="KW-0418">Kinase</keyword>